<sequence length="392" mass="41427">MPMYAESAADALARNVHILADDPHNFASLIAAGKAALQLGDAQSAAGFFGRAEEINANSPLAQAGMGAALVATGDPQGALTYFNRALQLGASVVSFGCDRGLAFDLLGKQAAAQTDYRAALNGPDRDEARRRLALSLAISGHKTQAMETLQPLVQRRDTGALRVRALALAVSGDIAAANQALNFTMPGAAARMDPFFRRLPGLTTPQKAAAVHLGIFPGDGTAVASRQLPREDRLASIEQMLTATPSVAQPPAATGYSLPVATVAERAAAPVRMASIPDTRARVESPNTDLIQTKRIQSDPNSRKIWLQLASGSNGQAFTDEFNQIRSRKPSLFKGMGGYVAETGARSRLLIGPFHSSEDAELFGDALESARIDSFAWTSQPGQVVRKIPNQ</sequence>
<accession>A0A7G9L1N9</accession>
<dbReference type="EMBL" id="CP060697">
    <property type="protein sequence ID" value="QNM82538.1"/>
    <property type="molecule type" value="Genomic_DNA"/>
</dbReference>
<dbReference type="RefSeq" id="WP_187479493.1">
    <property type="nucleotide sequence ID" value="NZ_CP060697.1"/>
</dbReference>
<dbReference type="AlphaFoldDB" id="A0A7G9L1N9"/>
<protein>
    <submittedName>
        <fullName evidence="1">Uncharacterized protein</fullName>
    </submittedName>
</protein>
<proteinExistence type="predicted"/>
<dbReference type="Proteomes" id="UP000515861">
    <property type="component" value="Chromosome"/>
</dbReference>
<name>A0A7G9L1N9_9SPHN</name>
<dbReference type="SUPFAM" id="SSF48452">
    <property type="entry name" value="TPR-like"/>
    <property type="match status" value="1"/>
</dbReference>
<dbReference type="InterPro" id="IPR011990">
    <property type="entry name" value="TPR-like_helical_dom_sf"/>
</dbReference>
<reference evidence="1 2" key="1">
    <citation type="submission" date="2020-08" db="EMBL/GenBank/DDBJ databases">
        <title>Sphingomonas sp. sand1-3 16S ribosomal RNA gene Genome sequencing and assembly.</title>
        <authorList>
            <person name="Kang M."/>
        </authorList>
    </citation>
    <scope>NUCLEOTIDE SEQUENCE [LARGE SCALE GENOMIC DNA]</scope>
    <source>
        <strain evidence="2">sand1-3</strain>
    </source>
</reference>
<evidence type="ECO:0000313" key="1">
    <source>
        <dbReference type="EMBL" id="QNM82538.1"/>
    </source>
</evidence>
<keyword evidence="2" id="KW-1185">Reference proteome</keyword>
<evidence type="ECO:0000313" key="2">
    <source>
        <dbReference type="Proteomes" id="UP000515861"/>
    </source>
</evidence>
<dbReference type="Gene3D" id="1.25.40.10">
    <property type="entry name" value="Tetratricopeptide repeat domain"/>
    <property type="match status" value="1"/>
</dbReference>
<gene>
    <name evidence="1" type="ORF">H8M03_11100</name>
</gene>
<organism evidence="1 2">
    <name type="scientific">Sphingomonas sabuli</name>
    <dbReference type="NCBI Taxonomy" id="2764186"/>
    <lineage>
        <taxon>Bacteria</taxon>
        <taxon>Pseudomonadati</taxon>
        <taxon>Pseudomonadota</taxon>
        <taxon>Alphaproteobacteria</taxon>
        <taxon>Sphingomonadales</taxon>
        <taxon>Sphingomonadaceae</taxon>
        <taxon>Sphingomonas</taxon>
    </lineage>
</organism>
<dbReference type="KEGG" id="ssau:H8M03_11100"/>